<organism evidence="2 3">
    <name type="scientific">Rhizoctonia solani 123E</name>
    <dbReference type="NCBI Taxonomy" id="1423351"/>
    <lineage>
        <taxon>Eukaryota</taxon>
        <taxon>Fungi</taxon>
        <taxon>Dikarya</taxon>
        <taxon>Basidiomycota</taxon>
        <taxon>Agaricomycotina</taxon>
        <taxon>Agaricomycetes</taxon>
        <taxon>Cantharellales</taxon>
        <taxon>Ceratobasidiaceae</taxon>
        <taxon>Rhizoctonia</taxon>
    </lineage>
</organism>
<dbReference type="AlphaFoldDB" id="A0A074RML6"/>
<dbReference type="InterPro" id="IPR036259">
    <property type="entry name" value="MFS_trans_sf"/>
</dbReference>
<dbReference type="SUPFAM" id="SSF103473">
    <property type="entry name" value="MFS general substrate transporter"/>
    <property type="match status" value="1"/>
</dbReference>
<accession>A0A074RML6</accession>
<keyword evidence="1" id="KW-1133">Transmembrane helix</keyword>
<dbReference type="GO" id="GO:0016020">
    <property type="term" value="C:membrane"/>
    <property type="evidence" value="ECO:0007669"/>
    <property type="project" value="UniProtKB-SubCell"/>
</dbReference>
<dbReference type="Gene3D" id="1.20.1250.20">
    <property type="entry name" value="MFS general substrate transporter like domains"/>
    <property type="match status" value="1"/>
</dbReference>
<name>A0A074RML6_9AGAM</name>
<feature type="transmembrane region" description="Helical" evidence="1">
    <location>
        <begin position="135"/>
        <end position="155"/>
    </location>
</feature>
<dbReference type="EMBL" id="AZST01000536">
    <property type="protein sequence ID" value="KEP48301.1"/>
    <property type="molecule type" value="Genomic_DNA"/>
</dbReference>
<feature type="transmembrane region" description="Helical" evidence="1">
    <location>
        <begin position="74"/>
        <end position="96"/>
    </location>
</feature>
<keyword evidence="1" id="KW-0472">Membrane</keyword>
<protein>
    <submittedName>
        <fullName evidence="2">MFS general substrate transporter</fullName>
    </submittedName>
</protein>
<proteinExistence type="predicted"/>
<keyword evidence="3" id="KW-1185">Reference proteome</keyword>
<sequence length="215" mass="23192">MALRERADAVIITLSFGSLVAAFTAVSVLLAQAIEPYGYDSDAAGIMGAVSILSGVVGAIIASPIFDRYLTHHLGLASKIIVPTLSACYIAFIWVVRENNTAGLYAVLVVMGVGSFTLLPIALEMGCEITRSPEVSSAALWSVENLFTLVFVTVMDHLRDDSHSANPPSNMRKAFIFQASFVAACTVFIIGLKAKQTRSELDMQMQLERNMEGRN</sequence>
<dbReference type="OrthoDB" id="422206at2759"/>
<keyword evidence="1" id="KW-0812">Transmembrane</keyword>
<dbReference type="HOGENOM" id="CLU_1283898_0_0_1"/>
<reference evidence="2 3" key="1">
    <citation type="submission" date="2013-12" db="EMBL/GenBank/DDBJ databases">
        <authorList>
            <person name="Cubeta M."/>
            <person name="Pakala S."/>
            <person name="Fedorova N."/>
            <person name="Thomas E."/>
            <person name="Dean R."/>
            <person name="Jabaji S."/>
            <person name="Neate S."/>
            <person name="Toda T."/>
            <person name="Tavantzis S."/>
            <person name="Vilgalys R."/>
            <person name="Bharathan N."/>
            <person name="Pakala S."/>
            <person name="Losada L.S."/>
            <person name="Zafar N."/>
            <person name="Nierman W."/>
        </authorList>
    </citation>
    <scope>NUCLEOTIDE SEQUENCE [LARGE SCALE GENOMIC DNA]</scope>
    <source>
        <strain evidence="2 3">123E</strain>
    </source>
</reference>
<evidence type="ECO:0000313" key="2">
    <source>
        <dbReference type="EMBL" id="KEP48301.1"/>
    </source>
</evidence>
<evidence type="ECO:0000313" key="3">
    <source>
        <dbReference type="Proteomes" id="UP000027456"/>
    </source>
</evidence>
<comment type="caution">
    <text evidence="2">The sequence shown here is derived from an EMBL/GenBank/DDBJ whole genome shotgun (WGS) entry which is preliminary data.</text>
</comment>
<feature type="transmembrane region" description="Helical" evidence="1">
    <location>
        <begin position="9"/>
        <end position="31"/>
    </location>
</feature>
<feature type="transmembrane region" description="Helical" evidence="1">
    <location>
        <begin position="102"/>
        <end position="123"/>
    </location>
</feature>
<dbReference type="Proteomes" id="UP000027456">
    <property type="component" value="Unassembled WGS sequence"/>
</dbReference>
<feature type="transmembrane region" description="Helical" evidence="1">
    <location>
        <begin position="175"/>
        <end position="194"/>
    </location>
</feature>
<feature type="transmembrane region" description="Helical" evidence="1">
    <location>
        <begin position="43"/>
        <end position="62"/>
    </location>
</feature>
<gene>
    <name evidence="2" type="ORF">V565_127990</name>
</gene>
<evidence type="ECO:0000256" key="1">
    <source>
        <dbReference type="SAM" id="Phobius"/>
    </source>
</evidence>